<dbReference type="EMBL" id="CAUM01000096">
    <property type="protein sequence ID" value="CCV06361.1"/>
    <property type="molecule type" value="Genomic_DNA"/>
</dbReference>
<name>M5F3F6_9HYPH</name>
<comment type="caution">
    <text evidence="1">The sequence shown here is derived from an EMBL/GenBank/DDBJ whole genome shotgun (WGS) entry which is preliminary data.</text>
</comment>
<organism evidence="1 2">
    <name type="scientific">Mesorhizobium metallidurans STM 2683</name>
    <dbReference type="NCBI Taxonomy" id="1297569"/>
    <lineage>
        <taxon>Bacteria</taxon>
        <taxon>Pseudomonadati</taxon>
        <taxon>Pseudomonadota</taxon>
        <taxon>Alphaproteobacteria</taxon>
        <taxon>Hyphomicrobiales</taxon>
        <taxon>Phyllobacteriaceae</taxon>
        <taxon>Mesorhizobium</taxon>
    </lineage>
</organism>
<dbReference type="AlphaFoldDB" id="M5F3F6"/>
<gene>
    <name evidence="1" type="ORF">MESS2_300079</name>
</gene>
<protein>
    <submittedName>
        <fullName evidence="1">Uncharacterized protein</fullName>
    </submittedName>
</protein>
<evidence type="ECO:0000313" key="2">
    <source>
        <dbReference type="Proteomes" id="UP000012062"/>
    </source>
</evidence>
<keyword evidence="2" id="KW-1185">Reference proteome</keyword>
<reference evidence="1 2" key="1">
    <citation type="submission" date="2013-02" db="EMBL/GenBank/DDBJ databases">
        <authorList>
            <person name="Genoscope - CEA"/>
        </authorList>
    </citation>
    <scope>NUCLEOTIDE SEQUENCE [LARGE SCALE GENOMIC DNA]</scope>
    <source>
        <strain evidence="1 2">STM 2683</strain>
    </source>
</reference>
<proteinExistence type="predicted"/>
<dbReference type="Proteomes" id="UP000012062">
    <property type="component" value="Unassembled WGS sequence"/>
</dbReference>
<sequence>MRPLLGLSHLSHQKWFTPTTGSTSSHTGIIAARPKKLTLAIRRFLLMGLHAKLRAKRSQKP</sequence>
<accession>M5F3F6</accession>
<evidence type="ECO:0000313" key="1">
    <source>
        <dbReference type="EMBL" id="CCV06361.1"/>
    </source>
</evidence>
<dbReference type="STRING" id="1297569.MESS2_300079"/>